<gene>
    <name evidence="5" type="ORF">L798_12976</name>
</gene>
<sequence>MELNDIFQRVHDAVSCSSQVYELERRFKQQKYLSAPEREHLASLIHLTPTQVSARVQLFNCLTSHNDTTNRQISAYNIRPTTSAVGVQILSKSVQ</sequence>
<evidence type="ECO:0000313" key="6">
    <source>
        <dbReference type="Proteomes" id="UP000027135"/>
    </source>
</evidence>
<keyword evidence="3 5" id="KW-0371">Homeobox</keyword>
<dbReference type="GO" id="GO:0030154">
    <property type="term" value="P:cell differentiation"/>
    <property type="evidence" value="ECO:0007669"/>
    <property type="project" value="TreeGrafter"/>
</dbReference>
<dbReference type="SUPFAM" id="SSF46689">
    <property type="entry name" value="Homeodomain-like"/>
    <property type="match status" value="1"/>
</dbReference>
<dbReference type="AlphaFoldDB" id="A0A067R2N3"/>
<dbReference type="Proteomes" id="UP000027135">
    <property type="component" value="Unassembled WGS sequence"/>
</dbReference>
<feature type="domain" description="Homeobox" evidence="4">
    <location>
        <begin position="8"/>
        <end position="65"/>
    </location>
</feature>
<evidence type="ECO:0000313" key="5">
    <source>
        <dbReference type="EMBL" id="KDR13271.1"/>
    </source>
</evidence>
<dbReference type="PANTHER" id="PTHR24340">
    <property type="entry name" value="HOMEOBOX PROTEIN NKX"/>
    <property type="match status" value="1"/>
</dbReference>
<keyword evidence="3" id="KW-0539">Nucleus</keyword>
<dbReference type="CDD" id="cd00086">
    <property type="entry name" value="homeodomain"/>
    <property type="match status" value="1"/>
</dbReference>
<dbReference type="PANTHER" id="PTHR24340:SF41">
    <property type="entry name" value="MUSCLE-SPECIFIC HOMEOBOX PROTEIN TINMAN-RELATED"/>
    <property type="match status" value="1"/>
</dbReference>
<dbReference type="InterPro" id="IPR050394">
    <property type="entry name" value="Homeobox_NK-like"/>
</dbReference>
<evidence type="ECO:0000259" key="4">
    <source>
        <dbReference type="SMART" id="SM00389"/>
    </source>
</evidence>
<evidence type="ECO:0000256" key="3">
    <source>
        <dbReference type="RuleBase" id="RU000682"/>
    </source>
</evidence>
<dbReference type="Gene3D" id="1.10.10.60">
    <property type="entry name" value="Homeodomain-like"/>
    <property type="match status" value="1"/>
</dbReference>
<dbReference type="InterPro" id="IPR001356">
    <property type="entry name" value="HD"/>
</dbReference>
<dbReference type="InterPro" id="IPR009057">
    <property type="entry name" value="Homeodomain-like_sf"/>
</dbReference>
<organism evidence="5 6">
    <name type="scientific">Zootermopsis nevadensis</name>
    <name type="common">Dampwood termite</name>
    <dbReference type="NCBI Taxonomy" id="136037"/>
    <lineage>
        <taxon>Eukaryota</taxon>
        <taxon>Metazoa</taxon>
        <taxon>Ecdysozoa</taxon>
        <taxon>Arthropoda</taxon>
        <taxon>Hexapoda</taxon>
        <taxon>Insecta</taxon>
        <taxon>Pterygota</taxon>
        <taxon>Neoptera</taxon>
        <taxon>Polyneoptera</taxon>
        <taxon>Dictyoptera</taxon>
        <taxon>Blattodea</taxon>
        <taxon>Blattoidea</taxon>
        <taxon>Termitoidae</taxon>
        <taxon>Termopsidae</taxon>
        <taxon>Zootermopsis</taxon>
    </lineage>
</organism>
<keyword evidence="3 5" id="KW-0238">DNA-binding</keyword>
<dbReference type="InParanoid" id="A0A067R2N3"/>
<comment type="subcellular location">
    <subcellularLocation>
        <location evidence="1 3">Nucleus</location>
    </subcellularLocation>
</comment>
<keyword evidence="6" id="KW-1185">Reference proteome</keyword>
<reference evidence="5 6" key="1">
    <citation type="journal article" date="2014" name="Nat. Commun.">
        <title>Molecular traces of alternative social organization in a termite genome.</title>
        <authorList>
            <person name="Terrapon N."/>
            <person name="Li C."/>
            <person name="Robertson H.M."/>
            <person name="Ji L."/>
            <person name="Meng X."/>
            <person name="Booth W."/>
            <person name="Chen Z."/>
            <person name="Childers C.P."/>
            <person name="Glastad K.M."/>
            <person name="Gokhale K."/>
            <person name="Gowin J."/>
            <person name="Gronenberg W."/>
            <person name="Hermansen R.A."/>
            <person name="Hu H."/>
            <person name="Hunt B.G."/>
            <person name="Huylmans A.K."/>
            <person name="Khalil S.M."/>
            <person name="Mitchell R.D."/>
            <person name="Munoz-Torres M.C."/>
            <person name="Mustard J.A."/>
            <person name="Pan H."/>
            <person name="Reese J.T."/>
            <person name="Scharf M.E."/>
            <person name="Sun F."/>
            <person name="Vogel H."/>
            <person name="Xiao J."/>
            <person name="Yang W."/>
            <person name="Yang Z."/>
            <person name="Yang Z."/>
            <person name="Zhou J."/>
            <person name="Zhu J."/>
            <person name="Brent C.S."/>
            <person name="Elsik C.G."/>
            <person name="Goodisman M.A."/>
            <person name="Liberles D.A."/>
            <person name="Roe R.M."/>
            <person name="Vargo E.L."/>
            <person name="Vilcinskas A."/>
            <person name="Wang J."/>
            <person name="Bornberg-Bauer E."/>
            <person name="Korb J."/>
            <person name="Zhang G."/>
            <person name="Liebig J."/>
        </authorList>
    </citation>
    <scope>NUCLEOTIDE SEQUENCE [LARGE SCALE GENOMIC DNA]</scope>
    <source>
        <tissue evidence="5">Whole organism</tissue>
    </source>
</reference>
<dbReference type="Pfam" id="PF00046">
    <property type="entry name" value="Homeodomain"/>
    <property type="match status" value="1"/>
</dbReference>
<accession>A0A067R2N3</accession>
<keyword evidence="2" id="KW-0217">Developmental protein</keyword>
<dbReference type="GO" id="GO:0000978">
    <property type="term" value="F:RNA polymerase II cis-regulatory region sequence-specific DNA binding"/>
    <property type="evidence" value="ECO:0007669"/>
    <property type="project" value="TreeGrafter"/>
</dbReference>
<evidence type="ECO:0000256" key="2">
    <source>
        <dbReference type="ARBA" id="ARBA00022473"/>
    </source>
</evidence>
<proteinExistence type="predicted"/>
<dbReference type="GO" id="GO:0000981">
    <property type="term" value="F:DNA-binding transcription factor activity, RNA polymerase II-specific"/>
    <property type="evidence" value="ECO:0007669"/>
    <property type="project" value="TreeGrafter"/>
</dbReference>
<name>A0A067R2N3_ZOONE</name>
<protein>
    <submittedName>
        <fullName evidence="5">Homeobox protein Nkx-2.4</fullName>
    </submittedName>
</protein>
<dbReference type="GO" id="GO:0005634">
    <property type="term" value="C:nucleus"/>
    <property type="evidence" value="ECO:0007669"/>
    <property type="project" value="UniProtKB-SubCell"/>
</dbReference>
<dbReference type="EMBL" id="KK852955">
    <property type="protein sequence ID" value="KDR13271.1"/>
    <property type="molecule type" value="Genomic_DNA"/>
</dbReference>
<evidence type="ECO:0000256" key="1">
    <source>
        <dbReference type="ARBA" id="ARBA00004123"/>
    </source>
</evidence>
<dbReference type="eggNOG" id="KOG0842">
    <property type="taxonomic scope" value="Eukaryota"/>
</dbReference>
<dbReference type="SMART" id="SM00389">
    <property type="entry name" value="HOX"/>
    <property type="match status" value="1"/>
</dbReference>